<keyword evidence="3" id="KW-0862">Zinc</keyword>
<dbReference type="InterPro" id="IPR011057">
    <property type="entry name" value="Mss4-like_sf"/>
</dbReference>
<dbReference type="PANTHER" id="PTHR33337:SF40">
    <property type="entry name" value="CENP-V_GFA DOMAIN-CONTAINING PROTEIN-RELATED"/>
    <property type="match status" value="1"/>
</dbReference>
<gene>
    <name evidence="6" type="ORF">ACFSC7_19100</name>
</gene>
<dbReference type="Gene3D" id="3.90.1590.10">
    <property type="entry name" value="glutathione-dependent formaldehyde- activating enzyme (gfa)"/>
    <property type="match status" value="1"/>
</dbReference>
<evidence type="ECO:0000256" key="3">
    <source>
        <dbReference type="ARBA" id="ARBA00022833"/>
    </source>
</evidence>
<evidence type="ECO:0000256" key="2">
    <source>
        <dbReference type="ARBA" id="ARBA00022723"/>
    </source>
</evidence>
<sequence length="127" mass="14378">MLKGRCDCGKVSFEVPSVEPNVTLCHCSQCRRMSGHIWASTRAPWDAVTFTCDGGLAWYESSSWAQRGFCRHCGSSLFYRRHEVDHVAIAAGCLEAPTGMSATRHIFLKDKGDYYDVTDNLEKFERY</sequence>
<keyword evidence="2" id="KW-0479">Metal-binding</keyword>
<comment type="similarity">
    <text evidence="1">Belongs to the Gfa family.</text>
</comment>
<feature type="domain" description="CENP-V/GFA" evidence="5">
    <location>
        <begin position="2"/>
        <end position="116"/>
    </location>
</feature>
<comment type="caution">
    <text evidence="6">The sequence shown here is derived from an EMBL/GenBank/DDBJ whole genome shotgun (WGS) entry which is preliminary data.</text>
</comment>
<accession>A0ABW4JZL7</accession>
<evidence type="ECO:0000259" key="5">
    <source>
        <dbReference type="PROSITE" id="PS51891"/>
    </source>
</evidence>
<protein>
    <submittedName>
        <fullName evidence="6">GFA family protein</fullName>
    </submittedName>
</protein>
<keyword evidence="7" id="KW-1185">Reference proteome</keyword>
<evidence type="ECO:0000256" key="1">
    <source>
        <dbReference type="ARBA" id="ARBA00005495"/>
    </source>
</evidence>
<evidence type="ECO:0000256" key="4">
    <source>
        <dbReference type="ARBA" id="ARBA00023239"/>
    </source>
</evidence>
<dbReference type="PANTHER" id="PTHR33337">
    <property type="entry name" value="GFA DOMAIN-CONTAINING PROTEIN"/>
    <property type="match status" value="1"/>
</dbReference>
<dbReference type="SUPFAM" id="SSF51316">
    <property type="entry name" value="Mss4-like"/>
    <property type="match status" value="1"/>
</dbReference>
<keyword evidence="4" id="KW-0456">Lyase</keyword>
<dbReference type="Pfam" id="PF04828">
    <property type="entry name" value="GFA"/>
    <property type="match status" value="1"/>
</dbReference>
<dbReference type="EMBL" id="JBHUFA010000016">
    <property type="protein sequence ID" value="MFD1697632.1"/>
    <property type="molecule type" value="Genomic_DNA"/>
</dbReference>
<organism evidence="6 7">
    <name type="scientific">Roseibium aestuarii</name>
    <dbReference type="NCBI Taxonomy" id="2600299"/>
    <lineage>
        <taxon>Bacteria</taxon>
        <taxon>Pseudomonadati</taxon>
        <taxon>Pseudomonadota</taxon>
        <taxon>Alphaproteobacteria</taxon>
        <taxon>Hyphomicrobiales</taxon>
        <taxon>Stappiaceae</taxon>
        <taxon>Roseibium</taxon>
    </lineage>
</organism>
<dbReference type="InterPro" id="IPR006913">
    <property type="entry name" value="CENP-V/GFA"/>
</dbReference>
<evidence type="ECO:0000313" key="7">
    <source>
        <dbReference type="Proteomes" id="UP001597327"/>
    </source>
</evidence>
<proteinExistence type="inferred from homology"/>
<dbReference type="PROSITE" id="PS51891">
    <property type="entry name" value="CENP_V_GFA"/>
    <property type="match status" value="1"/>
</dbReference>
<reference evidence="7" key="1">
    <citation type="journal article" date="2019" name="Int. J. Syst. Evol. Microbiol.">
        <title>The Global Catalogue of Microorganisms (GCM) 10K type strain sequencing project: providing services to taxonomists for standard genome sequencing and annotation.</title>
        <authorList>
            <consortium name="The Broad Institute Genomics Platform"/>
            <consortium name="The Broad Institute Genome Sequencing Center for Infectious Disease"/>
            <person name="Wu L."/>
            <person name="Ma J."/>
        </authorList>
    </citation>
    <scope>NUCLEOTIDE SEQUENCE [LARGE SCALE GENOMIC DNA]</scope>
    <source>
        <strain evidence="7">JCM 3369</strain>
    </source>
</reference>
<dbReference type="Proteomes" id="UP001597327">
    <property type="component" value="Unassembled WGS sequence"/>
</dbReference>
<name>A0ABW4JZL7_9HYPH</name>
<evidence type="ECO:0000313" key="6">
    <source>
        <dbReference type="EMBL" id="MFD1697632.1"/>
    </source>
</evidence>
<dbReference type="RefSeq" id="WP_149893201.1">
    <property type="nucleotide sequence ID" value="NZ_JBHUFA010000016.1"/>
</dbReference>